<reference evidence="2 3" key="1">
    <citation type="submission" date="2016-11" db="EMBL/GenBank/DDBJ databases">
        <title>Whole Genome Sequencing of Mucilaginibacter polytrichastri RG4-7(T) isolated from the moss sample.</title>
        <authorList>
            <person name="Li Y."/>
        </authorList>
    </citation>
    <scope>NUCLEOTIDE SEQUENCE [LARGE SCALE GENOMIC DNA]</scope>
    <source>
        <strain evidence="2 3">RG4-7</strain>
    </source>
</reference>
<evidence type="ECO:0000259" key="1">
    <source>
        <dbReference type="Pfam" id="PF13460"/>
    </source>
</evidence>
<dbReference type="InterPro" id="IPR016040">
    <property type="entry name" value="NAD(P)-bd_dom"/>
</dbReference>
<sequence>MKIIVTGSLGNISQPLTKQLIQKGHAVTVISSKPEKRIAIEALGATAAIGTIEDVSFLTATFTGADAVYCMLPPFDYFDPNLDIMATTRRQVGNYTEAIRASGVKNVVHLSSIGAHTDKGNGLLAFHNLAERIFKELPPDVIIKHMRPVGFYTNLYNFKDTIRGKGFLGLFLTIRFSGFWSTITGKTGVIAANYGAEDKMPWVSPIDIATATADELTSTFTERKFRYVASEELTCNEIAKIIGEAIGKPYLKWALMSDKEMLSGLKMFKMPESRAQGVVDMNIGMHNGLVNEHYYLNRPKVMGKTKMKDFAKEFAAVYNQ</sequence>
<gene>
    <name evidence="2" type="ORF">RG47T_2453</name>
</gene>
<organism evidence="2 3">
    <name type="scientific">Mucilaginibacter polytrichastri</name>
    <dbReference type="NCBI Taxonomy" id="1302689"/>
    <lineage>
        <taxon>Bacteria</taxon>
        <taxon>Pseudomonadati</taxon>
        <taxon>Bacteroidota</taxon>
        <taxon>Sphingobacteriia</taxon>
        <taxon>Sphingobacteriales</taxon>
        <taxon>Sphingobacteriaceae</taxon>
        <taxon>Mucilaginibacter</taxon>
    </lineage>
</organism>
<name>A0A1Q5ZYZ8_9SPHI</name>
<dbReference type="PANTHER" id="PTHR43162:SF1">
    <property type="entry name" value="PRESTALK A DIFFERENTIATION PROTEIN A"/>
    <property type="match status" value="1"/>
</dbReference>
<dbReference type="PANTHER" id="PTHR43162">
    <property type="match status" value="1"/>
</dbReference>
<dbReference type="EMBL" id="MPPL01000001">
    <property type="protein sequence ID" value="OKS86995.1"/>
    <property type="molecule type" value="Genomic_DNA"/>
</dbReference>
<dbReference type="OrthoDB" id="2149806at2"/>
<feature type="domain" description="NAD(P)-binding" evidence="1">
    <location>
        <begin position="7"/>
        <end position="122"/>
    </location>
</feature>
<evidence type="ECO:0000313" key="2">
    <source>
        <dbReference type="EMBL" id="OKS86995.1"/>
    </source>
</evidence>
<evidence type="ECO:0000313" key="3">
    <source>
        <dbReference type="Proteomes" id="UP000186720"/>
    </source>
</evidence>
<dbReference type="InterPro" id="IPR051604">
    <property type="entry name" value="Ergot_Alk_Oxidoreductase"/>
</dbReference>
<dbReference type="SUPFAM" id="SSF51735">
    <property type="entry name" value="NAD(P)-binding Rossmann-fold domains"/>
    <property type="match status" value="1"/>
</dbReference>
<dbReference type="RefSeq" id="WP_074489666.1">
    <property type="nucleotide sequence ID" value="NZ_FPAM01000005.1"/>
</dbReference>
<protein>
    <recommendedName>
        <fullName evidence="1">NAD(P)-binding domain-containing protein</fullName>
    </recommendedName>
</protein>
<dbReference type="Proteomes" id="UP000186720">
    <property type="component" value="Unassembled WGS sequence"/>
</dbReference>
<keyword evidence="3" id="KW-1185">Reference proteome</keyword>
<proteinExistence type="predicted"/>
<dbReference type="AlphaFoldDB" id="A0A1Q5ZYZ8"/>
<dbReference type="InterPro" id="IPR036291">
    <property type="entry name" value="NAD(P)-bd_dom_sf"/>
</dbReference>
<comment type="caution">
    <text evidence="2">The sequence shown here is derived from an EMBL/GenBank/DDBJ whole genome shotgun (WGS) entry which is preliminary data.</text>
</comment>
<dbReference type="Gene3D" id="3.90.25.10">
    <property type="entry name" value="UDP-galactose 4-epimerase, domain 1"/>
    <property type="match status" value="1"/>
</dbReference>
<dbReference type="Pfam" id="PF13460">
    <property type="entry name" value="NAD_binding_10"/>
    <property type="match status" value="1"/>
</dbReference>
<dbReference type="STRING" id="1302689.RG47T_2453"/>
<accession>A0A1Q5ZYZ8</accession>
<dbReference type="Gene3D" id="3.40.50.720">
    <property type="entry name" value="NAD(P)-binding Rossmann-like Domain"/>
    <property type="match status" value="2"/>
</dbReference>